<evidence type="ECO:0000256" key="4">
    <source>
        <dbReference type="HAMAP-Rule" id="MF_01201"/>
    </source>
</evidence>
<sequence>MSVGASLLARTSATPLLEVDLGAVGSNVRTLASLTPGQIMAVVKADAFGHGAVPVAHTALANGAASLGVATLAEAQDLRDAAITAPVLSWLNPVDAPFDDALRSNIDLAVPSVAHLSAISTAAVRTGGVARVHLHIDTGMNRDGAAPEEWNALASAARRAEQSGEVSVVGVMSHLPSAGSPHHPSTSIGRERFIDAARRLRRAGLRATTLHLAATEATLHHPSTHFDLSRIGAGLYGIGAALRPALRLTAPVIGVRDVPRGSGVGYGHAWTAERATRLALVPLGYADGIPRIAGAVAEVALHGHRRPLAGTVSMDQIVIDVGDMPVHLGDRITVFGNGDDGEPTVADWSRWAGTLPHEIMTGLGARVGRSYGGIR</sequence>
<evidence type="ECO:0000256" key="1">
    <source>
        <dbReference type="ARBA" id="ARBA00001933"/>
    </source>
</evidence>
<dbReference type="InterPro" id="IPR001608">
    <property type="entry name" value="Ala_racemase_N"/>
</dbReference>
<comment type="catalytic activity">
    <reaction evidence="4">
        <text>L-alanine = D-alanine</text>
        <dbReference type="Rhea" id="RHEA:20249"/>
        <dbReference type="ChEBI" id="CHEBI:57416"/>
        <dbReference type="ChEBI" id="CHEBI:57972"/>
        <dbReference type="EC" id="5.1.1.1"/>
    </reaction>
</comment>
<dbReference type="PANTHER" id="PTHR30511">
    <property type="entry name" value="ALANINE RACEMASE"/>
    <property type="match status" value="1"/>
</dbReference>
<dbReference type="PANTHER" id="PTHR30511:SF0">
    <property type="entry name" value="ALANINE RACEMASE, CATABOLIC-RELATED"/>
    <property type="match status" value="1"/>
</dbReference>
<dbReference type="InterPro" id="IPR000821">
    <property type="entry name" value="Ala_racemase"/>
</dbReference>
<keyword evidence="2 4" id="KW-0663">Pyridoxal phosphate</keyword>
<protein>
    <recommendedName>
        <fullName evidence="4">Alanine racemase</fullName>
        <ecNumber evidence="4">5.1.1.1</ecNumber>
    </recommendedName>
</protein>
<comment type="pathway">
    <text evidence="4">Amino-acid biosynthesis; D-alanine biosynthesis; D-alanine from L-alanine: step 1/1.</text>
</comment>
<comment type="similarity">
    <text evidence="4">Belongs to the alanine racemase family.</text>
</comment>
<feature type="active site" description="Proton acceptor; specific for L-alanine" evidence="4">
    <location>
        <position position="266"/>
    </location>
</feature>
<dbReference type="Gene3D" id="3.20.20.10">
    <property type="entry name" value="Alanine racemase"/>
    <property type="match status" value="1"/>
</dbReference>
<feature type="modified residue" description="N6-(pyridoxal phosphate)lysine" evidence="4">
    <location>
        <position position="44"/>
    </location>
</feature>
<evidence type="ECO:0000259" key="5">
    <source>
        <dbReference type="SMART" id="SM01005"/>
    </source>
</evidence>
<dbReference type="CDD" id="cd00430">
    <property type="entry name" value="PLPDE_III_AR"/>
    <property type="match status" value="1"/>
</dbReference>
<evidence type="ECO:0000313" key="7">
    <source>
        <dbReference type="Proteomes" id="UP001589611"/>
    </source>
</evidence>
<feature type="active site" description="Proton acceptor; specific for D-alanine" evidence="4">
    <location>
        <position position="44"/>
    </location>
</feature>
<dbReference type="SUPFAM" id="SSF51419">
    <property type="entry name" value="PLP-binding barrel"/>
    <property type="match status" value="1"/>
</dbReference>
<accession>A0ABV5T1N8</accession>
<comment type="function">
    <text evidence="4">Catalyzes the interconversion of L-alanine and D-alanine. May also act on other amino acids.</text>
</comment>
<evidence type="ECO:0000313" key="6">
    <source>
        <dbReference type="EMBL" id="MFB9645556.1"/>
    </source>
</evidence>
<name>A0ABV5T1N8_9MICO</name>
<dbReference type="SUPFAM" id="SSF50621">
    <property type="entry name" value="Alanine racemase C-terminal domain-like"/>
    <property type="match status" value="1"/>
</dbReference>
<dbReference type="Gene3D" id="2.40.37.10">
    <property type="entry name" value="Lyase, Ornithine Decarboxylase, Chain A, domain 1"/>
    <property type="match status" value="1"/>
</dbReference>
<dbReference type="Proteomes" id="UP001589611">
    <property type="component" value="Unassembled WGS sequence"/>
</dbReference>
<dbReference type="PRINTS" id="PR00992">
    <property type="entry name" value="ALARACEMASE"/>
</dbReference>
<gene>
    <name evidence="6" type="primary">alr</name>
    <name evidence="6" type="ORF">ACFFPJ_07080</name>
</gene>
<feature type="domain" description="Alanine racemase C-terminal" evidence="5">
    <location>
        <begin position="245"/>
        <end position="372"/>
    </location>
</feature>
<dbReference type="InterPro" id="IPR029066">
    <property type="entry name" value="PLP-binding_barrel"/>
</dbReference>
<dbReference type="NCBIfam" id="TIGR00492">
    <property type="entry name" value="alr"/>
    <property type="match status" value="1"/>
</dbReference>
<dbReference type="EMBL" id="JBHMBE010000002">
    <property type="protein sequence ID" value="MFB9645556.1"/>
    <property type="molecule type" value="Genomic_DNA"/>
</dbReference>
<proteinExistence type="inferred from homology"/>
<dbReference type="InterPro" id="IPR009006">
    <property type="entry name" value="Ala_racemase/Decarboxylase_C"/>
</dbReference>
<feature type="binding site" evidence="4">
    <location>
        <position position="314"/>
    </location>
    <ligand>
        <name>substrate</name>
    </ligand>
</feature>
<dbReference type="SMART" id="SM01005">
    <property type="entry name" value="Ala_racemase_C"/>
    <property type="match status" value="1"/>
</dbReference>
<dbReference type="EC" id="5.1.1.1" evidence="4"/>
<dbReference type="HAMAP" id="MF_01201">
    <property type="entry name" value="Ala_racemase"/>
    <property type="match status" value="1"/>
</dbReference>
<dbReference type="Pfam" id="PF00842">
    <property type="entry name" value="Ala_racemase_C"/>
    <property type="match status" value="1"/>
</dbReference>
<evidence type="ECO:0000256" key="3">
    <source>
        <dbReference type="ARBA" id="ARBA00023235"/>
    </source>
</evidence>
<dbReference type="GO" id="GO:0008784">
    <property type="term" value="F:alanine racemase activity"/>
    <property type="evidence" value="ECO:0007669"/>
    <property type="project" value="UniProtKB-EC"/>
</dbReference>
<feature type="binding site" evidence="4">
    <location>
        <position position="142"/>
    </location>
    <ligand>
        <name>substrate</name>
    </ligand>
</feature>
<comment type="cofactor">
    <cofactor evidence="1 4">
        <name>pyridoxal 5'-phosphate</name>
        <dbReference type="ChEBI" id="CHEBI:597326"/>
    </cofactor>
</comment>
<organism evidence="6 7">
    <name type="scientific">Microbacterium terregens</name>
    <dbReference type="NCBI Taxonomy" id="69363"/>
    <lineage>
        <taxon>Bacteria</taxon>
        <taxon>Bacillati</taxon>
        <taxon>Actinomycetota</taxon>
        <taxon>Actinomycetes</taxon>
        <taxon>Micrococcales</taxon>
        <taxon>Microbacteriaceae</taxon>
        <taxon>Microbacterium</taxon>
    </lineage>
</organism>
<comment type="caution">
    <text evidence="6">The sequence shown here is derived from an EMBL/GenBank/DDBJ whole genome shotgun (WGS) entry which is preliminary data.</text>
</comment>
<dbReference type="Pfam" id="PF01168">
    <property type="entry name" value="Ala_racemase_N"/>
    <property type="match status" value="1"/>
</dbReference>
<dbReference type="InterPro" id="IPR011079">
    <property type="entry name" value="Ala_racemase_C"/>
</dbReference>
<evidence type="ECO:0000256" key="2">
    <source>
        <dbReference type="ARBA" id="ARBA00022898"/>
    </source>
</evidence>
<keyword evidence="3 4" id="KW-0413">Isomerase</keyword>
<reference evidence="6 7" key="1">
    <citation type="submission" date="2024-09" db="EMBL/GenBank/DDBJ databases">
        <authorList>
            <person name="Sun Q."/>
            <person name="Mori K."/>
        </authorList>
    </citation>
    <scope>NUCLEOTIDE SEQUENCE [LARGE SCALE GENOMIC DNA]</scope>
    <source>
        <strain evidence="6 7">JCM 1342</strain>
    </source>
</reference>
<keyword evidence="7" id="KW-1185">Reference proteome</keyword>
<dbReference type="RefSeq" id="WP_344714714.1">
    <property type="nucleotide sequence ID" value="NZ_BAAAWH010000001.1"/>
</dbReference>